<organism evidence="2 3">
    <name type="scientific">Sorangium cellulosum</name>
    <name type="common">Polyangium cellulosum</name>
    <dbReference type="NCBI Taxonomy" id="56"/>
    <lineage>
        <taxon>Bacteria</taxon>
        <taxon>Pseudomonadati</taxon>
        <taxon>Myxococcota</taxon>
        <taxon>Polyangia</taxon>
        <taxon>Polyangiales</taxon>
        <taxon>Polyangiaceae</taxon>
        <taxon>Sorangium</taxon>
    </lineage>
</organism>
<reference evidence="2 3" key="1">
    <citation type="submission" date="2014-02" db="EMBL/GenBank/DDBJ databases">
        <title>The small core and large imbalanced accessory genome model reveals a collaborative survival strategy of Sorangium cellulosum strains in nature.</title>
        <authorList>
            <person name="Han K."/>
            <person name="Peng R."/>
            <person name="Blom J."/>
            <person name="Li Y.-Z."/>
        </authorList>
    </citation>
    <scope>NUCLEOTIDE SEQUENCE [LARGE SCALE GENOMIC DNA]</scope>
    <source>
        <strain evidence="2 3">So0008-312</strain>
    </source>
</reference>
<feature type="region of interest" description="Disordered" evidence="1">
    <location>
        <begin position="125"/>
        <end position="190"/>
    </location>
</feature>
<comment type="caution">
    <text evidence="2">The sequence shown here is derived from an EMBL/GenBank/DDBJ whole genome shotgun (WGS) entry which is preliminary data.</text>
</comment>
<protein>
    <submittedName>
        <fullName evidence="2">Uncharacterized protein</fullName>
    </submittedName>
</protein>
<accession>A0A150QY11</accession>
<dbReference type="InterPro" id="IPR029278">
    <property type="entry name" value="Imm26"/>
</dbReference>
<dbReference type="Proteomes" id="UP000075260">
    <property type="component" value="Unassembled WGS sequence"/>
</dbReference>
<gene>
    <name evidence="2" type="ORF">BE15_14195</name>
</gene>
<proteinExistence type="predicted"/>
<feature type="compositionally biased region" description="Basic and acidic residues" evidence="1">
    <location>
        <begin position="179"/>
        <end position="190"/>
    </location>
</feature>
<sequence length="190" mass="21106">MAKPATTAKRSKVPDYATMVPAGTVIGIPIGDERWAFGRVLSVHRSGTMVVEVFRKAGRREEFDASVLESGFAVPPFVHTVGAVLQGAWPVVHRDERFELAPPESELQFVYGVWPFWHAQNVRQETTQEEIPGEEAARRLPTGVRGDEDRAARVAQAIREGRTWTPGEPDPEWAASVRRSLEKAKQHAKG</sequence>
<dbReference type="Pfam" id="PF15428">
    <property type="entry name" value="Imm26"/>
    <property type="match status" value="1"/>
</dbReference>
<evidence type="ECO:0000313" key="2">
    <source>
        <dbReference type="EMBL" id="KYF72812.1"/>
    </source>
</evidence>
<dbReference type="RefSeq" id="WP_061606081.1">
    <property type="nucleotide sequence ID" value="NZ_JEMA01000236.1"/>
</dbReference>
<dbReference type="EMBL" id="JEMA01000236">
    <property type="protein sequence ID" value="KYF72812.1"/>
    <property type="molecule type" value="Genomic_DNA"/>
</dbReference>
<evidence type="ECO:0000256" key="1">
    <source>
        <dbReference type="SAM" id="MobiDB-lite"/>
    </source>
</evidence>
<name>A0A150QY11_SORCE</name>
<dbReference type="AlphaFoldDB" id="A0A150QY11"/>
<evidence type="ECO:0000313" key="3">
    <source>
        <dbReference type="Proteomes" id="UP000075260"/>
    </source>
</evidence>